<dbReference type="InterPro" id="IPR052158">
    <property type="entry name" value="INH-QAR"/>
</dbReference>
<gene>
    <name evidence="3" type="ORF">D9613_006527</name>
</gene>
<sequence length="228" mass="25233">MPQTLHFGLVLLPTFQWLDGAGSADFINNHSHEFIGKANAPKHILDKAPHMKWHYISSDLKPVHASSGPALIPTTTIEKCPELDYIIVPGPDLDFKLSEAWIRFFRERYADPKVKAILTVCTGSIAVAQSGILDGLKVCSNKEALLQLHQAGKVDKKVKWVKDRRWIVDGKIWSSAGITTGIALAAEFSRKHFDREVVDLALKIAEYTPLAAQPDPFVDILDGIDLSS</sequence>
<reference evidence="3 4" key="1">
    <citation type="submission" date="2019-12" db="EMBL/GenBank/DDBJ databases">
        <authorList>
            <person name="Floudas D."/>
            <person name="Bentzer J."/>
            <person name="Ahren D."/>
            <person name="Johansson T."/>
            <person name="Persson P."/>
            <person name="Tunlid A."/>
        </authorList>
    </citation>
    <scope>NUCLEOTIDE SEQUENCE [LARGE SCALE GENOMIC DNA]</scope>
    <source>
        <strain evidence="3 4">CBS 102.39</strain>
    </source>
</reference>
<proteinExistence type="predicted"/>
<dbReference type="Proteomes" id="UP000521872">
    <property type="component" value="Unassembled WGS sequence"/>
</dbReference>
<protein>
    <recommendedName>
        <fullName evidence="2">DJ-1/PfpI domain-containing protein</fullName>
    </recommendedName>
</protein>
<dbReference type="InterPro" id="IPR002818">
    <property type="entry name" value="DJ-1/PfpI"/>
</dbReference>
<feature type="signal peptide" evidence="1">
    <location>
        <begin position="1"/>
        <end position="23"/>
    </location>
</feature>
<dbReference type="Gene3D" id="3.40.50.880">
    <property type="match status" value="1"/>
</dbReference>
<organism evidence="3 4">
    <name type="scientific">Agrocybe pediades</name>
    <dbReference type="NCBI Taxonomy" id="84607"/>
    <lineage>
        <taxon>Eukaryota</taxon>
        <taxon>Fungi</taxon>
        <taxon>Dikarya</taxon>
        <taxon>Basidiomycota</taxon>
        <taxon>Agaricomycotina</taxon>
        <taxon>Agaricomycetes</taxon>
        <taxon>Agaricomycetidae</taxon>
        <taxon>Agaricales</taxon>
        <taxon>Agaricineae</taxon>
        <taxon>Strophariaceae</taxon>
        <taxon>Agrocybe</taxon>
    </lineage>
</organism>
<dbReference type="Pfam" id="PF01965">
    <property type="entry name" value="DJ-1_PfpI"/>
    <property type="match status" value="1"/>
</dbReference>
<dbReference type="PANTHER" id="PTHR43130:SF7">
    <property type="entry name" value="DJ-1_PFPI DOMAIN-CONTAINING PROTEIN"/>
    <property type="match status" value="1"/>
</dbReference>
<dbReference type="SUPFAM" id="SSF52317">
    <property type="entry name" value="Class I glutamine amidotransferase-like"/>
    <property type="match status" value="1"/>
</dbReference>
<feature type="chain" id="PRO_5034866994" description="DJ-1/PfpI domain-containing protein" evidence="1">
    <location>
        <begin position="24"/>
        <end position="228"/>
    </location>
</feature>
<name>A0A8H4QH92_9AGAR</name>
<dbReference type="PANTHER" id="PTHR43130">
    <property type="entry name" value="ARAC-FAMILY TRANSCRIPTIONAL REGULATOR"/>
    <property type="match status" value="1"/>
</dbReference>
<feature type="domain" description="DJ-1/PfpI" evidence="2">
    <location>
        <begin position="43"/>
        <end position="189"/>
    </location>
</feature>
<dbReference type="InterPro" id="IPR029062">
    <property type="entry name" value="Class_I_gatase-like"/>
</dbReference>
<dbReference type="EMBL" id="JAACJL010000058">
    <property type="protein sequence ID" value="KAF4611012.1"/>
    <property type="molecule type" value="Genomic_DNA"/>
</dbReference>
<evidence type="ECO:0000313" key="4">
    <source>
        <dbReference type="Proteomes" id="UP000521872"/>
    </source>
</evidence>
<evidence type="ECO:0000256" key="1">
    <source>
        <dbReference type="SAM" id="SignalP"/>
    </source>
</evidence>
<dbReference type="AlphaFoldDB" id="A0A8H4QH92"/>
<keyword evidence="4" id="KW-1185">Reference proteome</keyword>
<keyword evidence="1" id="KW-0732">Signal</keyword>
<accession>A0A8H4QH92</accession>
<evidence type="ECO:0000313" key="3">
    <source>
        <dbReference type="EMBL" id="KAF4611012.1"/>
    </source>
</evidence>
<comment type="caution">
    <text evidence="3">The sequence shown here is derived from an EMBL/GenBank/DDBJ whole genome shotgun (WGS) entry which is preliminary data.</text>
</comment>
<evidence type="ECO:0000259" key="2">
    <source>
        <dbReference type="Pfam" id="PF01965"/>
    </source>
</evidence>